<evidence type="ECO:0000256" key="15">
    <source>
        <dbReference type="ARBA" id="ARBA00022806"/>
    </source>
</evidence>
<protein>
    <recommendedName>
        <fullName evidence="5">Replication-associated protein</fullName>
    </recommendedName>
    <alternativeName>
        <fullName evidence="20">ATP-dependent helicase Rep</fullName>
    </alternativeName>
    <alternativeName>
        <fullName evidence="21">RepP</fullName>
    </alternativeName>
</protein>
<proteinExistence type="inferred from homology"/>
<dbReference type="GO" id="GO:0003723">
    <property type="term" value="F:RNA binding"/>
    <property type="evidence" value="ECO:0007669"/>
    <property type="project" value="InterPro"/>
</dbReference>
<comment type="subcellular location">
    <subcellularLocation>
        <location evidence="3">Host nucleus</location>
    </subcellularLocation>
</comment>
<dbReference type="GO" id="GO:0003724">
    <property type="term" value="F:RNA helicase activity"/>
    <property type="evidence" value="ECO:0007669"/>
    <property type="project" value="InterPro"/>
</dbReference>
<dbReference type="GO" id="GO:0042025">
    <property type="term" value="C:host cell nucleus"/>
    <property type="evidence" value="ECO:0007669"/>
    <property type="project" value="UniProtKB-SubCell"/>
</dbReference>
<keyword evidence="6" id="KW-1048">Host nucleus</keyword>
<evidence type="ECO:0000256" key="10">
    <source>
        <dbReference type="ARBA" id="ARBA00022722"/>
    </source>
</evidence>
<keyword evidence="9" id="KW-0235">DNA replication</keyword>
<evidence type="ECO:0000256" key="8">
    <source>
        <dbReference type="ARBA" id="ARBA00022695"/>
    </source>
</evidence>
<gene>
    <name evidence="24" type="primary">rep</name>
</gene>
<evidence type="ECO:0000256" key="6">
    <source>
        <dbReference type="ARBA" id="ARBA00022562"/>
    </source>
</evidence>
<keyword evidence="12" id="KW-0547">Nucleotide-binding</keyword>
<dbReference type="GO" id="GO:0046872">
    <property type="term" value="F:metal ion binding"/>
    <property type="evidence" value="ECO:0007669"/>
    <property type="project" value="UniProtKB-KW"/>
</dbReference>
<evidence type="ECO:0000256" key="5">
    <source>
        <dbReference type="ARBA" id="ARBA00014531"/>
    </source>
</evidence>
<keyword evidence="16" id="KW-0067">ATP-binding</keyword>
<evidence type="ECO:0000256" key="9">
    <source>
        <dbReference type="ARBA" id="ARBA00022705"/>
    </source>
</evidence>
<evidence type="ECO:0000256" key="2">
    <source>
        <dbReference type="ARBA" id="ARBA00001946"/>
    </source>
</evidence>
<dbReference type="GO" id="GO:0006260">
    <property type="term" value="P:DNA replication"/>
    <property type="evidence" value="ECO:0007669"/>
    <property type="project" value="UniProtKB-KW"/>
</dbReference>
<organism evidence="24 25">
    <name type="scientific">Dromedary stool-associated circular ssDNA virus</name>
    <dbReference type="NCBI Taxonomy" id="1574422"/>
    <lineage>
        <taxon>Viruses</taxon>
        <taxon>Monodnaviria</taxon>
        <taxon>Shotokuvirae</taxon>
        <taxon>Cressdnaviricota</taxon>
        <taxon>Arfiviricetes</taxon>
        <taxon>Cremevirales</taxon>
        <taxon>Smacoviridae</taxon>
    </lineage>
</organism>
<accession>A0A0A1ENW9</accession>
<comment type="catalytic activity">
    <reaction evidence="22">
        <text>ATP + H2O = ADP + phosphate + H(+)</text>
        <dbReference type="Rhea" id="RHEA:13065"/>
        <dbReference type="ChEBI" id="CHEBI:15377"/>
        <dbReference type="ChEBI" id="CHEBI:15378"/>
        <dbReference type="ChEBI" id="CHEBI:30616"/>
        <dbReference type="ChEBI" id="CHEBI:43474"/>
        <dbReference type="ChEBI" id="CHEBI:456216"/>
    </reaction>
</comment>
<evidence type="ECO:0000256" key="16">
    <source>
        <dbReference type="ARBA" id="ARBA00022840"/>
    </source>
</evidence>
<evidence type="ECO:0000256" key="12">
    <source>
        <dbReference type="ARBA" id="ARBA00022741"/>
    </source>
</evidence>
<keyword evidence="15" id="KW-0347">Helicase</keyword>
<evidence type="ECO:0000313" key="25">
    <source>
        <dbReference type="Proteomes" id="UP000153328"/>
    </source>
</evidence>
<evidence type="ECO:0000256" key="18">
    <source>
        <dbReference type="ARBA" id="ARBA00023125"/>
    </source>
</evidence>
<evidence type="ECO:0000256" key="14">
    <source>
        <dbReference type="ARBA" id="ARBA00022801"/>
    </source>
</evidence>
<comment type="similarity">
    <text evidence="4">Belongs to the nanoviruses/circoviruses replication-associated protein family.</text>
</comment>
<dbReference type="Gene3D" id="3.40.50.300">
    <property type="entry name" value="P-loop containing nucleotide triphosphate hydrolases"/>
    <property type="match status" value="1"/>
</dbReference>
<evidence type="ECO:0000256" key="19">
    <source>
        <dbReference type="ARBA" id="ARBA00023268"/>
    </source>
</evidence>
<dbReference type="SUPFAM" id="SSF52540">
    <property type="entry name" value="P-loop containing nucleoside triphosphate hydrolases"/>
    <property type="match status" value="1"/>
</dbReference>
<dbReference type="EMBL" id="KM573776">
    <property type="protein sequence ID" value="AIY31261.1"/>
    <property type="molecule type" value="Genomic_DNA"/>
</dbReference>
<comment type="cofactor">
    <cofactor evidence="2">
        <name>Mg(2+)</name>
        <dbReference type="ChEBI" id="CHEBI:18420"/>
    </cofactor>
</comment>
<dbReference type="GO" id="GO:0016787">
    <property type="term" value="F:hydrolase activity"/>
    <property type="evidence" value="ECO:0007669"/>
    <property type="project" value="UniProtKB-KW"/>
</dbReference>
<evidence type="ECO:0000256" key="22">
    <source>
        <dbReference type="ARBA" id="ARBA00049360"/>
    </source>
</evidence>
<evidence type="ECO:0000256" key="17">
    <source>
        <dbReference type="ARBA" id="ARBA00023124"/>
    </source>
</evidence>
<dbReference type="InterPro" id="IPR027417">
    <property type="entry name" value="P-loop_NTPase"/>
</dbReference>
<evidence type="ECO:0000256" key="13">
    <source>
        <dbReference type="ARBA" id="ARBA00022759"/>
    </source>
</evidence>
<evidence type="ECO:0000256" key="7">
    <source>
        <dbReference type="ARBA" id="ARBA00022679"/>
    </source>
</evidence>
<keyword evidence="8" id="KW-0548">Nucleotidyltransferase</keyword>
<dbReference type="GO" id="GO:0004519">
    <property type="term" value="F:endonuclease activity"/>
    <property type="evidence" value="ECO:0007669"/>
    <property type="project" value="UniProtKB-KW"/>
</dbReference>
<dbReference type="GO" id="GO:0016779">
    <property type="term" value="F:nucleotidyltransferase activity"/>
    <property type="evidence" value="ECO:0007669"/>
    <property type="project" value="UniProtKB-KW"/>
</dbReference>
<dbReference type="Proteomes" id="UP000153328">
    <property type="component" value="Genome"/>
</dbReference>
<dbReference type="GO" id="GO:0003677">
    <property type="term" value="F:DNA binding"/>
    <property type="evidence" value="ECO:0007669"/>
    <property type="project" value="UniProtKB-KW"/>
</dbReference>
<evidence type="ECO:0000259" key="23">
    <source>
        <dbReference type="PROSITE" id="PS52020"/>
    </source>
</evidence>
<evidence type="ECO:0000313" key="24">
    <source>
        <dbReference type="EMBL" id="AIY31261.1"/>
    </source>
</evidence>
<keyword evidence="17" id="KW-0190">Covalent protein-DNA linkage</keyword>
<keyword evidence="25" id="KW-1185">Reference proteome</keyword>
<dbReference type="InterPro" id="IPR049912">
    <property type="entry name" value="CRESS_DNA_REP"/>
</dbReference>
<evidence type="ECO:0000256" key="3">
    <source>
        <dbReference type="ARBA" id="ARBA00004147"/>
    </source>
</evidence>
<keyword evidence="18" id="KW-0238">DNA-binding</keyword>
<evidence type="ECO:0000256" key="21">
    <source>
        <dbReference type="ARBA" id="ARBA00032243"/>
    </source>
</evidence>
<evidence type="ECO:0000256" key="4">
    <source>
        <dbReference type="ARBA" id="ARBA00008545"/>
    </source>
</evidence>
<keyword evidence="13" id="KW-0255">Endonuclease</keyword>
<dbReference type="Pfam" id="PF02407">
    <property type="entry name" value="Viral_Rep"/>
    <property type="match status" value="1"/>
</dbReference>
<keyword evidence="19" id="KW-0511">Multifunctional enzyme</keyword>
<comment type="cofactor">
    <cofactor evidence="1">
        <name>Mn(2+)</name>
        <dbReference type="ChEBI" id="CHEBI:29035"/>
    </cofactor>
</comment>
<dbReference type="PROSITE" id="PS52020">
    <property type="entry name" value="CRESS_DNA_REP"/>
    <property type="match status" value="1"/>
</dbReference>
<feature type="domain" description="CRESS-DNA virus Rep endonuclease" evidence="23">
    <location>
        <begin position="1"/>
        <end position="96"/>
    </location>
</feature>
<sequence>MSRGKRWCFTINNYTEEDTSRCERIDCEYLVFGKEIGEEEHTPHLQGFIVFKNRKTFNVVKRIIGENAHIEIARGTVKEASEYCKKEGQYFEKGELPPEQNERGGQATKRKWEETLKAAKEGRFDDIAPDLYIRYRSSLKAIYQEEVNKNTKEITDFDLKGHFYWIYGPTGTGKSHLARTMAASVDPDTPPYLKGLNKWWSGYKMQKAVIIEEANPETCKYLAPLFKQWCDKWPFTAETKGGSFEHGIRPQYIFITSNYSINECFPDPNDSEPMKRRCHEFFKENKDSWIPLYTDNDTQTFPIEPVHLGLNDKPIDIGTQEMPLLTPELEVLEDG</sequence>
<keyword evidence="11" id="KW-0479">Metal-binding</keyword>
<dbReference type="Gene3D" id="3.40.1310.20">
    <property type="match status" value="1"/>
</dbReference>
<name>A0A0A1ENW9_9VIRU</name>
<evidence type="ECO:0000256" key="1">
    <source>
        <dbReference type="ARBA" id="ARBA00001936"/>
    </source>
</evidence>
<keyword evidence="7" id="KW-0808">Transferase</keyword>
<keyword evidence="14" id="KW-0378">Hydrolase</keyword>
<dbReference type="GO" id="GO:0005524">
    <property type="term" value="F:ATP binding"/>
    <property type="evidence" value="ECO:0007669"/>
    <property type="project" value="UniProtKB-KW"/>
</dbReference>
<reference evidence="24 25" key="1">
    <citation type="journal article" date="2014" name="Virology">
        <title>Metagenomic analysis of viromes of dromedary camel fecal samples reveals large number and high diversity of circoviruses and picobirnaviruses.</title>
        <authorList>
            <person name="Woo P.C.Y."/>
            <person name="Lau S.K.P."/>
            <person name="Teng J.L.L."/>
            <person name="Tsang A.K.L."/>
            <person name="Joseph M."/>
            <person name="Wong E.Y.M."/>
            <person name="Tang Y."/>
            <person name="Sivakumar S."/>
            <person name="Bai R."/>
            <person name="Wernery R."/>
            <person name="Wernery U."/>
            <person name="Yuen K.-Y."/>
        </authorList>
    </citation>
    <scope>NUCLEOTIDE SEQUENCE [LARGE SCALE GENOMIC DNA]</scope>
    <source>
        <strain evidence="24">DcSCV_c1566</strain>
    </source>
</reference>
<dbReference type="InterPro" id="IPR000605">
    <property type="entry name" value="Helicase_SF3_ssDNA/RNA_vir"/>
</dbReference>
<dbReference type="Pfam" id="PF00910">
    <property type="entry name" value="RNA_helicase"/>
    <property type="match status" value="1"/>
</dbReference>
<keyword evidence="10" id="KW-0540">Nuclease</keyword>
<evidence type="ECO:0000256" key="20">
    <source>
        <dbReference type="ARBA" id="ARBA00030754"/>
    </source>
</evidence>
<evidence type="ECO:0000256" key="11">
    <source>
        <dbReference type="ARBA" id="ARBA00022723"/>
    </source>
</evidence>